<evidence type="ECO:0000313" key="3">
    <source>
        <dbReference type="Proteomes" id="UP000270094"/>
    </source>
</evidence>
<proteinExistence type="predicted"/>
<evidence type="ECO:0000313" key="2">
    <source>
        <dbReference type="EMBL" id="VDM69084.1"/>
    </source>
</evidence>
<dbReference type="Pfam" id="PF03407">
    <property type="entry name" value="Nucleotid_trans"/>
    <property type="match status" value="1"/>
</dbReference>
<dbReference type="PANTHER" id="PTHR31967">
    <property type="entry name" value="GROUNDHOG (HEDGEHOG-LIKE FAMILY)-RELATED"/>
    <property type="match status" value="1"/>
</dbReference>
<protein>
    <recommendedName>
        <fullName evidence="1">Nucleotide-diphospho-sugar transferase domain-containing protein</fullName>
    </recommendedName>
</protein>
<sequence>MSIHWACTTHLTVSGTIGANFFIRANNDTIKFFERLSDKLAHWYTPDMGVMIHQCHTWGRPRCAYFPYELAHSWEWMYSEQKNPPYIMQLDCETDGGSKLMQLGKFGFQFIDSNGTCDHEKVNIYKRFDENLCEFQGGVPCGLV</sequence>
<organism evidence="2 3">
    <name type="scientific">Strongylus vulgaris</name>
    <name type="common">Blood worm</name>
    <dbReference type="NCBI Taxonomy" id="40348"/>
    <lineage>
        <taxon>Eukaryota</taxon>
        <taxon>Metazoa</taxon>
        <taxon>Ecdysozoa</taxon>
        <taxon>Nematoda</taxon>
        <taxon>Chromadorea</taxon>
        <taxon>Rhabditida</taxon>
        <taxon>Rhabditina</taxon>
        <taxon>Rhabditomorpha</taxon>
        <taxon>Strongyloidea</taxon>
        <taxon>Strongylidae</taxon>
        <taxon>Strongylus</taxon>
    </lineage>
</organism>
<gene>
    <name evidence="2" type="ORF">SVUK_LOCUS4082</name>
</gene>
<reference evidence="2 3" key="1">
    <citation type="submission" date="2018-11" db="EMBL/GenBank/DDBJ databases">
        <authorList>
            <consortium name="Pathogen Informatics"/>
        </authorList>
    </citation>
    <scope>NUCLEOTIDE SEQUENCE [LARGE SCALE GENOMIC DNA]</scope>
</reference>
<feature type="domain" description="Nucleotide-diphospho-sugar transferase" evidence="1">
    <location>
        <begin position="18"/>
        <end position="103"/>
    </location>
</feature>
<dbReference type="PANTHER" id="PTHR31967:SF10">
    <property type="entry name" value="NUCLEOTIDE-DIPHOSPHO-SUGAR TRANSFERASE DOMAIN-CONTAINING PROTEIN"/>
    <property type="match status" value="1"/>
</dbReference>
<name>A0A3P7IU86_STRVU</name>
<feature type="non-terminal residue" evidence="2">
    <location>
        <position position="144"/>
    </location>
</feature>
<dbReference type="OrthoDB" id="5836963at2759"/>
<keyword evidence="3" id="KW-1185">Reference proteome</keyword>
<dbReference type="Proteomes" id="UP000270094">
    <property type="component" value="Unassembled WGS sequence"/>
</dbReference>
<dbReference type="EMBL" id="UYYB01011022">
    <property type="protein sequence ID" value="VDM69084.1"/>
    <property type="molecule type" value="Genomic_DNA"/>
</dbReference>
<accession>A0A3P7IU86</accession>
<dbReference type="InterPro" id="IPR005069">
    <property type="entry name" value="Nucl-diP-sugar_transferase"/>
</dbReference>
<evidence type="ECO:0000259" key="1">
    <source>
        <dbReference type="Pfam" id="PF03407"/>
    </source>
</evidence>
<dbReference type="AlphaFoldDB" id="A0A3P7IU86"/>